<dbReference type="InterPro" id="IPR013525">
    <property type="entry name" value="ABC2_TM"/>
</dbReference>
<feature type="transmembrane region" description="Helical" evidence="9">
    <location>
        <begin position="623"/>
        <end position="644"/>
    </location>
</feature>
<evidence type="ECO:0000256" key="9">
    <source>
        <dbReference type="SAM" id="Phobius"/>
    </source>
</evidence>
<feature type="domain" description="ABC transporter" evidence="10">
    <location>
        <begin position="43"/>
        <end position="290"/>
    </location>
</feature>
<accession>A0A815K7I8</accession>
<dbReference type="InterPro" id="IPR003593">
    <property type="entry name" value="AAA+_ATPase"/>
</dbReference>
<dbReference type="GO" id="GO:0140359">
    <property type="term" value="F:ABC-type transporter activity"/>
    <property type="evidence" value="ECO:0007669"/>
    <property type="project" value="InterPro"/>
</dbReference>
<dbReference type="Proteomes" id="UP000681722">
    <property type="component" value="Unassembled WGS sequence"/>
</dbReference>
<evidence type="ECO:0000256" key="5">
    <source>
        <dbReference type="ARBA" id="ARBA00022741"/>
    </source>
</evidence>
<dbReference type="EMBL" id="CAJNOQ010016886">
    <property type="protein sequence ID" value="CAF1389184.1"/>
    <property type="molecule type" value="Genomic_DNA"/>
</dbReference>
<evidence type="ECO:0000256" key="1">
    <source>
        <dbReference type="ARBA" id="ARBA00004141"/>
    </source>
</evidence>
<protein>
    <recommendedName>
        <fullName evidence="10">ABC transporter domain-containing protein</fullName>
    </recommendedName>
</protein>
<organism evidence="12 15">
    <name type="scientific">Didymodactylos carnosus</name>
    <dbReference type="NCBI Taxonomy" id="1234261"/>
    <lineage>
        <taxon>Eukaryota</taxon>
        <taxon>Metazoa</taxon>
        <taxon>Spiralia</taxon>
        <taxon>Gnathifera</taxon>
        <taxon>Rotifera</taxon>
        <taxon>Eurotatoria</taxon>
        <taxon>Bdelloidea</taxon>
        <taxon>Philodinida</taxon>
        <taxon>Philodinidae</taxon>
        <taxon>Didymodactylos</taxon>
    </lineage>
</organism>
<dbReference type="SUPFAM" id="SSF52540">
    <property type="entry name" value="P-loop containing nucleoside triphosphate hydrolases"/>
    <property type="match status" value="1"/>
</dbReference>
<dbReference type="OrthoDB" id="66620at2759"/>
<gene>
    <name evidence="12" type="ORF">GPM918_LOCUS32712</name>
    <name evidence="11" type="ORF">OVA965_LOCUS24924</name>
    <name evidence="14" type="ORF">SRO942_LOCUS33387</name>
    <name evidence="13" type="ORF">TMI583_LOCUS25649</name>
</gene>
<dbReference type="GO" id="GO:0016887">
    <property type="term" value="F:ATP hydrolysis activity"/>
    <property type="evidence" value="ECO:0007669"/>
    <property type="project" value="InterPro"/>
</dbReference>
<keyword evidence="3" id="KW-0813">Transport</keyword>
<reference evidence="12" key="1">
    <citation type="submission" date="2021-02" db="EMBL/GenBank/DDBJ databases">
        <authorList>
            <person name="Nowell W R."/>
        </authorList>
    </citation>
    <scope>NUCLEOTIDE SEQUENCE</scope>
</reference>
<feature type="transmembrane region" description="Helical" evidence="9">
    <location>
        <begin position="476"/>
        <end position="493"/>
    </location>
</feature>
<dbReference type="InterPro" id="IPR050352">
    <property type="entry name" value="ABCG_transporters"/>
</dbReference>
<name>A0A815K7I8_9BILA</name>
<evidence type="ECO:0000256" key="2">
    <source>
        <dbReference type="ARBA" id="ARBA00005814"/>
    </source>
</evidence>
<evidence type="ECO:0000256" key="6">
    <source>
        <dbReference type="ARBA" id="ARBA00022840"/>
    </source>
</evidence>
<dbReference type="SMART" id="SM00382">
    <property type="entry name" value="AAA"/>
    <property type="match status" value="1"/>
</dbReference>
<evidence type="ECO:0000259" key="10">
    <source>
        <dbReference type="PROSITE" id="PS50893"/>
    </source>
</evidence>
<keyword evidence="5" id="KW-0547">Nucleotide-binding</keyword>
<keyword evidence="4 9" id="KW-0812">Transmembrane</keyword>
<keyword evidence="6" id="KW-0067">ATP-binding</keyword>
<keyword evidence="7 9" id="KW-1133">Transmembrane helix</keyword>
<evidence type="ECO:0000313" key="13">
    <source>
        <dbReference type="EMBL" id="CAF4029260.1"/>
    </source>
</evidence>
<comment type="subcellular location">
    <subcellularLocation>
        <location evidence="1">Membrane</location>
        <topology evidence="1">Multi-pass membrane protein</topology>
    </subcellularLocation>
</comment>
<evidence type="ECO:0000313" key="12">
    <source>
        <dbReference type="EMBL" id="CAF1389184.1"/>
    </source>
</evidence>
<keyword evidence="15" id="KW-1185">Reference proteome</keyword>
<sequence length="651" mass="72813">MSDIVNNGYRSDNEIHIQMNGGDSMDIVSNHDDSLVTTAKIDVLFVNVTKVINVPAKMLDPNSKEKFIQRTLLDRVSGQIHSGEIVALMGPSGSGKTTLLNTLAGRALTGVSGDVYYNGIRYKKSMKRKLAYVLQQDLFFESLTVREQLTYTALLRLPNHLTRAQKKDQVEKVIEQLRIQKCANTPIMLISGGEKKRCNIGTELLTNPSLIFLDEPTSGLDSTSAVALVETLRQLAQQGKTIITSIHQPSSQVFQSFDQLILLADGKTIYMGRPKNSLSYFATLGYHAPAQYNPADYVMDLVNQDMAVREELKQAYVDVKLSKYVRSPSMDGKQYLLEEPTDNDVERSTKNKDGAAALGLTKESKWPINMFAQFLVLYSRANKLTGKNEFTLLNIAQALSLAIVCGLCWLQMPFKESTIPDRASFVFFLMTFWPLQTLMKSLMSFPFERMIINKERASGSFRLSAYFLAKSASEGPLKLVLPTAFLLIAFWMANIHRSFAVFLAFLVFQLLAILVAESIGLFIGATVADIRQGMVLATVSLLSLLLVGGFFVKNLPHWLGVWAKWLSFFKYANDGCLRLGFSGGRRYECVDGTYITGCRNQTTFTGRDALTYLKVDLTIAENFLVLAGMFIFFRILAYISLRFIKDKSGRT</sequence>
<dbReference type="PANTHER" id="PTHR48041">
    <property type="entry name" value="ABC TRANSPORTER G FAMILY MEMBER 28"/>
    <property type="match status" value="1"/>
</dbReference>
<comment type="caution">
    <text evidence="12">The sequence shown here is derived from an EMBL/GenBank/DDBJ whole genome shotgun (WGS) entry which is preliminary data.</text>
</comment>
<evidence type="ECO:0000313" key="11">
    <source>
        <dbReference type="EMBL" id="CAF1221195.1"/>
    </source>
</evidence>
<dbReference type="Pfam" id="PF19055">
    <property type="entry name" value="ABC2_membrane_7"/>
    <property type="match status" value="1"/>
</dbReference>
<dbReference type="GO" id="GO:0005524">
    <property type="term" value="F:ATP binding"/>
    <property type="evidence" value="ECO:0007669"/>
    <property type="project" value="UniProtKB-KW"/>
</dbReference>
<feature type="transmembrane region" description="Helical" evidence="9">
    <location>
        <begin position="499"/>
        <end position="523"/>
    </location>
</feature>
<evidence type="ECO:0000313" key="15">
    <source>
        <dbReference type="Proteomes" id="UP000663829"/>
    </source>
</evidence>
<evidence type="ECO:0000313" key="14">
    <source>
        <dbReference type="EMBL" id="CAF4283956.1"/>
    </source>
</evidence>
<dbReference type="Proteomes" id="UP000677228">
    <property type="component" value="Unassembled WGS sequence"/>
</dbReference>
<evidence type="ECO:0000256" key="7">
    <source>
        <dbReference type="ARBA" id="ARBA00022989"/>
    </source>
</evidence>
<dbReference type="EMBL" id="CAJNOK010015227">
    <property type="protein sequence ID" value="CAF1221195.1"/>
    <property type="molecule type" value="Genomic_DNA"/>
</dbReference>
<dbReference type="Gene3D" id="3.40.50.300">
    <property type="entry name" value="P-loop containing nucleotide triphosphate hydrolases"/>
    <property type="match status" value="1"/>
</dbReference>
<dbReference type="EMBL" id="CAJOBA010036768">
    <property type="protein sequence ID" value="CAF4029260.1"/>
    <property type="molecule type" value="Genomic_DNA"/>
</dbReference>
<dbReference type="PROSITE" id="PS50893">
    <property type="entry name" value="ABC_TRANSPORTER_2"/>
    <property type="match status" value="1"/>
</dbReference>
<dbReference type="Pfam" id="PF01061">
    <property type="entry name" value="ABC2_membrane"/>
    <property type="match status" value="1"/>
</dbReference>
<comment type="similarity">
    <text evidence="2">Belongs to the ABC transporter superfamily. ABCG family. Eye pigment precursor importer (TC 3.A.1.204) subfamily.</text>
</comment>
<dbReference type="InterPro" id="IPR027417">
    <property type="entry name" value="P-loop_NTPase"/>
</dbReference>
<evidence type="ECO:0000256" key="3">
    <source>
        <dbReference type="ARBA" id="ARBA00022448"/>
    </source>
</evidence>
<dbReference type="AlphaFoldDB" id="A0A815K7I8"/>
<dbReference type="InterPro" id="IPR003439">
    <property type="entry name" value="ABC_transporter-like_ATP-bd"/>
</dbReference>
<evidence type="ECO:0000256" key="4">
    <source>
        <dbReference type="ARBA" id="ARBA00022692"/>
    </source>
</evidence>
<dbReference type="EMBL" id="CAJOBC010082294">
    <property type="protein sequence ID" value="CAF4283956.1"/>
    <property type="molecule type" value="Genomic_DNA"/>
</dbReference>
<feature type="transmembrane region" description="Helical" evidence="9">
    <location>
        <begin position="535"/>
        <end position="552"/>
    </location>
</feature>
<dbReference type="Proteomes" id="UP000663829">
    <property type="component" value="Unassembled WGS sequence"/>
</dbReference>
<feature type="transmembrane region" description="Helical" evidence="9">
    <location>
        <begin position="390"/>
        <end position="412"/>
    </location>
</feature>
<dbReference type="InterPro" id="IPR043926">
    <property type="entry name" value="ABCG_dom"/>
</dbReference>
<dbReference type="GO" id="GO:0005886">
    <property type="term" value="C:plasma membrane"/>
    <property type="evidence" value="ECO:0007669"/>
    <property type="project" value="TreeGrafter"/>
</dbReference>
<keyword evidence="8 9" id="KW-0472">Membrane</keyword>
<feature type="transmembrane region" description="Helical" evidence="9">
    <location>
        <begin position="424"/>
        <end position="447"/>
    </location>
</feature>
<dbReference type="Proteomes" id="UP000682733">
    <property type="component" value="Unassembled WGS sequence"/>
</dbReference>
<dbReference type="CDD" id="cd03213">
    <property type="entry name" value="ABCG_EPDR"/>
    <property type="match status" value="1"/>
</dbReference>
<proteinExistence type="inferred from homology"/>
<dbReference type="PANTHER" id="PTHR48041:SF63">
    <property type="entry name" value="EARLY GENE AT 23, ISOFORM C"/>
    <property type="match status" value="1"/>
</dbReference>
<dbReference type="Pfam" id="PF00005">
    <property type="entry name" value="ABC_tran"/>
    <property type="match status" value="1"/>
</dbReference>
<evidence type="ECO:0000256" key="8">
    <source>
        <dbReference type="ARBA" id="ARBA00023136"/>
    </source>
</evidence>